<dbReference type="Proteomes" id="UP000695562">
    <property type="component" value="Unassembled WGS sequence"/>
</dbReference>
<evidence type="ECO:0000259" key="6">
    <source>
        <dbReference type="PROSITE" id="PS51819"/>
    </source>
</evidence>
<proteinExistence type="predicted"/>
<dbReference type="GO" id="GO:0019243">
    <property type="term" value="P:methylglyoxal catabolic process to D-lactate via S-lactoyl-glutathione"/>
    <property type="evidence" value="ECO:0007669"/>
    <property type="project" value="TreeGrafter"/>
</dbReference>
<dbReference type="SUPFAM" id="SSF54593">
    <property type="entry name" value="Glyoxalase/Bleomycin resistance protein/Dihydroxybiphenyl dioxygenase"/>
    <property type="match status" value="1"/>
</dbReference>
<dbReference type="CDD" id="cd16358">
    <property type="entry name" value="GlxI_Ni"/>
    <property type="match status" value="1"/>
</dbReference>
<dbReference type="PANTHER" id="PTHR46036:SF5">
    <property type="entry name" value="LACTOYLGLUTATHIONE LYASE"/>
    <property type="match status" value="1"/>
</dbReference>
<dbReference type="PROSITE" id="PS51819">
    <property type="entry name" value="VOC"/>
    <property type="match status" value="1"/>
</dbReference>
<comment type="catalytic activity">
    <reaction evidence="2">
        <text>(R)-S-lactoylglutathione = methylglyoxal + glutathione</text>
        <dbReference type="Rhea" id="RHEA:19069"/>
        <dbReference type="ChEBI" id="CHEBI:17158"/>
        <dbReference type="ChEBI" id="CHEBI:57474"/>
        <dbReference type="ChEBI" id="CHEBI:57925"/>
        <dbReference type="EC" id="4.4.1.5"/>
    </reaction>
</comment>
<gene>
    <name evidence="7" type="ORF">CYY_008003</name>
</gene>
<dbReference type="GO" id="GO:0005737">
    <property type="term" value="C:cytoplasm"/>
    <property type="evidence" value="ECO:0007669"/>
    <property type="project" value="TreeGrafter"/>
</dbReference>
<dbReference type="InterPro" id="IPR004361">
    <property type="entry name" value="Glyoxalase_1"/>
</dbReference>
<feature type="active site" description="Proton donor/acceptor" evidence="3">
    <location>
        <position position="261"/>
    </location>
</feature>
<feature type="binding site" evidence="4">
    <location>
        <position position="261"/>
    </location>
    <ligand>
        <name>Zn(2+)</name>
        <dbReference type="ChEBI" id="CHEBI:29105"/>
        <note>ligand shared between dimeric partners</note>
    </ligand>
</feature>
<name>A0A8J4PMI9_9MYCE</name>
<dbReference type="Pfam" id="PF00903">
    <property type="entry name" value="Glyoxalase"/>
    <property type="match status" value="1"/>
</dbReference>
<comment type="caution">
    <text evidence="7">The sequence shown here is derived from an EMBL/GenBank/DDBJ whole genome shotgun (WGS) entry which is preliminary data.</text>
</comment>
<organism evidence="7 8">
    <name type="scientific">Polysphondylium violaceum</name>
    <dbReference type="NCBI Taxonomy" id="133409"/>
    <lineage>
        <taxon>Eukaryota</taxon>
        <taxon>Amoebozoa</taxon>
        <taxon>Evosea</taxon>
        <taxon>Eumycetozoa</taxon>
        <taxon>Dictyostelia</taxon>
        <taxon>Dictyosteliales</taxon>
        <taxon>Dictyosteliaceae</taxon>
        <taxon>Polysphondylium</taxon>
    </lineage>
</organism>
<feature type="region of interest" description="Disordered" evidence="5">
    <location>
        <begin position="124"/>
        <end position="146"/>
    </location>
</feature>
<keyword evidence="4" id="KW-0479">Metal-binding</keyword>
<protein>
    <recommendedName>
        <fullName evidence="1">Glyoxalase I</fullName>
    </recommendedName>
</protein>
<keyword evidence="8" id="KW-1185">Reference proteome</keyword>
<dbReference type="GO" id="GO:0004462">
    <property type="term" value="F:lactoylglutathione lyase activity"/>
    <property type="evidence" value="ECO:0007669"/>
    <property type="project" value="UniProtKB-EC"/>
</dbReference>
<accession>A0A8J4PMI9</accession>
<evidence type="ECO:0000256" key="1">
    <source>
        <dbReference type="ARBA" id="ARBA00030537"/>
    </source>
</evidence>
<evidence type="ECO:0000313" key="8">
    <source>
        <dbReference type="Proteomes" id="UP000695562"/>
    </source>
</evidence>
<reference evidence="7" key="1">
    <citation type="submission" date="2020-01" db="EMBL/GenBank/DDBJ databases">
        <title>Development of genomics and gene disruption for Polysphondylium violaceum indicates a role for the polyketide synthase stlB in stalk morphogenesis.</title>
        <authorList>
            <person name="Narita B."/>
            <person name="Kawabe Y."/>
            <person name="Kin K."/>
            <person name="Saito T."/>
            <person name="Gibbs R."/>
            <person name="Kuspa A."/>
            <person name="Muzny D."/>
            <person name="Queller D."/>
            <person name="Richards S."/>
            <person name="Strassman J."/>
            <person name="Sucgang R."/>
            <person name="Worley K."/>
            <person name="Schaap P."/>
        </authorList>
    </citation>
    <scope>NUCLEOTIDE SEQUENCE</scope>
    <source>
        <strain evidence="7">QSvi11</strain>
    </source>
</reference>
<comment type="cofactor">
    <cofactor evidence="4">
        <name>Zn(2+)</name>
        <dbReference type="ChEBI" id="CHEBI:29105"/>
    </cofactor>
    <text evidence="4">Binds 1 zinc ion per subunit. In the homodimer, two zinc ions are bound between subunits.</text>
</comment>
<dbReference type="NCBIfam" id="TIGR00068">
    <property type="entry name" value="glyox_I"/>
    <property type="match status" value="1"/>
</dbReference>
<dbReference type="InterPro" id="IPR029068">
    <property type="entry name" value="Glyas_Bleomycin-R_OHBP_Dase"/>
</dbReference>
<feature type="binding site" evidence="4">
    <location>
        <position position="195"/>
    </location>
    <ligand>
        <name>Zn(2+)</name>
        <dbReference type="ChEBI" id="CHEBI:29105"/>
        <note>ligand shared between dimeric partners</note>
    </ligand>
</feature>
<evidence type="ECO:0000313" key="7">
    <source>
        <dbReference type="EMBL" id="KAF2070677.1"/>
    </source>
</evidence>
<dbReference type="InterPro" id="IPR004360">
    <property type="entry name" value="Glyas_Fos-R_dOase_dom"/>
</dbReference>
<keyword evidence="4" id="KW-0862">Zinc</keyword>
<dbReference type="InterPro" id="IPR037523">
    <property type="entry name" value="VOC_core"/>
</dbReference>
<dbReference type="OrthoDB" id="16820at2759"/>
<dbReference type="AlphaFoldDB" id="A0A8J4PMI9"/>
<evidence type="ECO:0000256" key="2">
    <source>
        <dbReference type="ARBA" id="ARBA00048273"/>
    </source>
</evidence>
<dbReference type="EMBL" id="AJWJ01000460">
    <property type="protein sequence ID" value="KAF2070677.1"/>
    <property type="molecule type" value="Genomic_DNA"/>
</dbReference>
<evidence type="ECO:0000256" key="5">
    <source>
        <dbReference type="SAM" id="MobiDB-lite"/>
    </source>
</evidence>
<evidence type="ECO:0000256" key="4">
    <source>
        <dbReference type="PIRSR" id="PIRSR604361-3"/>
    </source>
</evidence>
<evidence type="ECO:0000256" key="3">
    <source>
        <dbReference type="PIRSR" id="PIRSR604361-1"/>
    </source>
</evidence>
<dbReference type="GO" id="GO:0046872">
    <property type="term" value="F:metal ion binding"/>
    <property type="evidence" value="ECO:0007669"/>
    <property type="project" value="UniProtKB-KW"/>
</dbReference>
<feature type="domain" description="VOC" evidence="6">
    <location>
        <begin position="141"/>
        <end position="265"/>
    </location>
</feature>
<feature type="binding site" evidence="4">
    <location>
        <position position="213"/>
    </location>
    <ligand>
        <name>Zn(2+)</name>
        <dbReference type="ChEBI" id="CHEBI:29105"/>
        <note>ligand shared between dimeric partners</note>
    </ligand>
</feature>
<dbReference type="PANTHER" id="PTHR46036">
    <property type="entry name" value="LACTOYLGLUTATHIONE LYASE"/>
    <property type="match status" value="1"/>
</dbReference>
<sequence length="274" mass="30966">MRRTNIWVYRNNNKNTCFEVPYEIFNIGALRLWMQKRRVAGTEELFGYHLVQKDLQECSIQTIESNFIQMRNTIALPRNSDGSLWIHIENFQEVKKSKKGVGKKERKKKKKPCLPCTLPLFNDECSEKQRPPPPLTRRSPQIKAEPPVVGNLDRSIDFYTKVLGMKLLRKSENTEYKYTLAFVGYTDESSGAVIELTYNWGVESYDLGSAFGHIAIGVDNVASTCDSVRNAGGKVTREAGPVKGGKTIIGFVEDPDGYKIELIQDDQASQGLGH</sequence>
<dbReference type="Gene3D" id="3.10.180.10">
    <property type="entry name" value="2,3-Dihydroxybiphenyl 1,2-Dioxygenase, domain 1"/>
    <property type="match status" value="1"/>
</dbReference>